<evidence type="ECO:0008006" key="4">
    <source>
        <dbReference type="Google" id="ProtNLM"/>
    </source>
</evidence>
<dbReference type="EMBL" id="JACHJK010000003">
    <property type="protein sequence ID" value="MBB5926505.1"/>
    <property type="molecule type" value="Genomic_DNA"/>
</dbReference>
<gene>
    <name evidence="2" type="ORF">FHS34_001961</name>
</gene>
<evidence type="ECO:0000313" key="3">
    <source>
        <dbReference type="Proteomes" id="UP000585836"/>
    </source>
</evidence>
<accession>A0A7W9UPM4</accession>
<dbReference type="RefSeq" id="WP_184963275.1">
    <property type="nucleotide sequence ID" value="NZ_BAAAWF010000037.1"/>
</dbReference>
<keyword evidence="3" id="KW-1185">Reference proteome</keyword>
<organism evidence="2 3">
    <name type="scientific">Streptomyces echinatus</name>
    <dbReference type="NCBI Taxonomy" id="67293"/>
    <lineage>
        <taxon>Bacteria</taxon>
        <taxon>Bacillati</taxon>
        <taxon>Actinomycetota</taxon>
        <taxon>Actinomycetes</taxon>
        <taxon>Kitasatosporales</taxon>
        <taxon>Streptomycetaceae</taxon>
        <taxon>Streptomyces</taxon>
    </lineage>
</organism>
<reference evidence="2 3" key="1">
    <citation type="submission" date="2020-08" db="EMBL/GenBank/DDBJ databases">
        <title>Genomic Encyclopedia of Type Strains, Phase III (KMG-III): the genomes of soil and plant-associated and newly described type strains.</title>
        <authorList>
            <person name="Whitman W."/>
        </authorList>
    </citation>
    <scope>NUCLEOTIDE SEQUENCE [LARGE SCALE GENOMIC DNA]</scope>
    <source>
        <strain evidence="2 3">CECT 3313</strain>
    </source>
</reference>
<dbReference type="Proteomes" id="UP000585836">
    <property type="component" value="Unassembled WGS sequence"/>
</dbReference>
<feature type="chain" id="PRO_5031146141" description="Chaplin" evidence="1">
    <location>
        <begin position="26"/>
        <end position="66"/>
    </location>
</feature>
<dbReference type="PROSITE" id="PS51257">
    <property type="entry name" value="PROKAR_LIPOPROTEIN"/>
    <property type="match status" value="1"/>
</dbReference>
<name>A0A7W9UPM4_9ACTN</name>
<proteinExistence type="predicted"/>
<evidence type="ECO:0000256" key="1">
    <source>
        <dbReference type="SAM" id="SignalP"/>
    </source>
</evidence>
<keyword evidence="1" id="KW-0732">Signal</keyword>
<evidence type="ECO:0000313" key="2">
    <source>
        <dbReference type="EMBL" id="MBB5926505.1"/>
    </source>
</evidence>
<comment type="caution">
    <text evidence="2">The sequence shown here is derived from an EMBL/GenBank/DDBJ whole genome shotgun (WGS) entry which is preliminary data.</text>
</comment>
<feature type="signal peptide" evidence="1">
    <location>
        <begin position="1"/>
        <end position="25"/>
    </location>
</feature>
<dbReference type="AlphaFoldDB" id="A0A7W9UPM4"/>
<protein>
    <recommendedName>
        <fullName evidence="4">Chaplin</fullName>
    </recommendedName>
</protein>
<sequence length="66" mass="6533">MRVRTLLAAFFLAATAALGCAAASAAHDGPGPDAVNGIPVSPILGIPVGLYCHTNTVLGNAPSCEE</sequence>